<comment type="caution">
    <text evidence="1">The sequence shown here is derived from an EMBL/GenBank/DDBJ whole genome shotgun (WGS) entry which is preliminary data.</text>
</comment>
<reference evidence="1 2" key="1">
    <citation type="journal article" date="2015" name="Stand. Genomic Sci.">
        <title>Genomic Encyclopedia of Bacterial and Archaeal Type Strains, Phase III: the genomes of soil and plant-associated and newly described type strains.</title>
        <authorList>
            <person name="Whitman W.B."/>
            <person name="Woyke T."/>
            <person name="Klenk H.P."/>
            <person name="Zhou Y."/>
            <person name="Lilburn T.G."/>
            <person name="Beck B.J."/>
            <person name="De Vos P."/>
            <person name="Vandamme P."/>
            <person name="Eisen J.A."/>
            <person name="Garrity G."/>
            <person name="Hugenholtz P."/>
            <person name="Kyrpides N.C."/>
        </authorList>
    </citation>
    <scope>NUCLEOTIDE SEQUENCE [LARGE SCALE GENOMIC DNA]</scope>
    <source>
        <strain evidence="1 2">VKM Ac-2596</strain>
    </source>
</reference>
<protein>
    <submittedName>
        <fullName evidence="1">Uncharacterized protein</fullName>
    </submittedName>
</protein>
<evidence type="ECO:0000313" key="2">
    <source>
        <dbReference type="Proteomes" id="UP000295366"/>
    </source>
</evidence>
<proteinExistence type="predicted"/>
<gene>
    <name evidence="1" type="ORF">EV639_105104</name>
</gene>
<dbReference type="EMBL" id="SLWP01000005">
    <property type="protein sequence ID" value="TCO37018.1"/>
    <property type="molecule type" value="Genomic_DNA"/>
</dbReference>
<evidence type="ECO:0000313" key="1">
    <source>
        <dbReference type="EMBL" id="TCO37018.1"/>
    </source>
</evidence>
<name>A0ACD2XJY0_9MICO</name>
<keyword evidence="2" id="KW-1185">Reference proteome</keyword>
<sequence length="231" mass="23460">MSAETGGSRPDGATALATLAWCRLVHSESALSGASRADDLEDPVKARIAASVVLAVGVALATAGCNLVAPQATRKIYDPSDGVGATIGDLAIRNAMIISEDGEQGTLVVSIVNSGSESQTLEVQYDSSSGRTSAEAELVPGRTEIGPDSSESVEMSDLDTVPGSLLPVYFQYGSEEGKELLVPVLTNALEAYSTLTPAPSATPTTTPTTDPALTALPTPTAAPGVDAPTTE</sequence>
<accession>A0ACD2XJY0</accession>
<dbReference type="Proteomes" id="UP000295366">
    <property type="component" value="Unassembled WGS sequence"/>
</dbReference>
<organism evidence="1 2">
    <name type="scientific">Rathayibacter tanaceti</name>
    <dbReference type="NCBI Taxonomy" id="1671680"/>
    <lineage>
        <taxon>Bacteria</taxon>
        <taxon>Bacillati</taxon>
        <taxon>Actinomycetota</taxon>
        <taxon>Actinomycetes</taxon>
        <taxon>Micrococcales</taxon>
        <taxon>Microbacteriaceae</taxon>
        <taxon>Rathayibacter</taxon>
    </lineage>
</organism>